<evidence type="ECO:0000313" key="9">
    <source>
        <dbReference type="EMBL" id="MVO88157.1"/>
    </source>
</evidence>
<comment type="caution">
    <text evidence="9">The sequence shown here is derived from an EMBL/GenBank/DDBJ whole genome shotgun (WGS) entry which is preliminary data.</text>
</comment>
<keyword evidence="7" id="KW-0472">Membrane</keyword>
<name>A0A6L6X369_9ACTN</name>
<dbReference type="Gene3D" id="3.30.565.10">
    <property type="entry name" value="Histidine kinase-like ATPase, C-terminal domain"/>
    <property type="match status" value="1"/>
</dbReference>
<evidence type="ECO:0000256" key="5">
    <source>
        <dbReference type="ARBA" id="ARBA00023012"/>
    </source>
</evidence>
<feature type="domain" description="Histidine kinase/HSP90-like ATPase" evidence="8">
    <location>
        <begin position="423"/>
        <end position="514"/>
    </location>
</feature>
<evidence type="ECO:0000256" key="6">
    <source>
        <dbReference type="SAM" id="MobiDB-lite"/>
    </source>
</evidence>
<keyword evidence="4 9" id="KW-0418">Kinase</keyword>
<dbReference type="PANTHER" id="PTHR24421:SF10">
    <property type="entry name" value="NITRATE_NITRITE SENSOR PROTEIN NARQ"/>
    <property type="match status" value="1"/>
</dbReference>
<feature type="transmembrane region" description="Helical" evidence="7">
    <location>
        <begin position="38"/>
        <end position="60"/>
    </location>
</feature>
<dbReference type="SUPFAM" id="SSF55874">
    <property type="entry name" value="ATPase domain of HSP90 chaperone/DNA topoisomerase II/histidine kinase"/>
    <property type="match status" value="1"/>
</dbReference>
<feature type="compositionally biased region" description="Pro residues" evidence="6">
    <location>
        <begin position="310"/>
        <end position="356"/>
    </location>
</feature>
<keyword evidence="10" id="KW-1185">Reference proteome</keyword>
<dbReference type="GO" id="GO:0004673">
    <property type="term" value="F:protein histidine kinase activity"/>
    <property type="evidence" value="ECO:0007669"/>
    <property type="project" value="UniProtKB-EC"/>
</dbReference>
<dbReference type="EC" id="2.7.13.3" evidence="2"/>
<feature type="transmembrane region" description="Helical" evidence="7">
    <location>
        <begin position="132"/>
        <end position="154"/>
    </location>
</feature>
<accession>A0A6L6X369</accession>
<dbReference type="InterPro" id="IPR003594">
    <property type="entry name" value="HATPase_dom"/>
</dbReference>
<dbReference type="SMART" id="SM00387">
    <property type="entry name" value="HATPase_c"/>
    <property type="match status" value="1"/>
</dbReference>
<evidence type="ECO:0000256" key="3">
    <source>
        <dbReference type="ARBA" id="ARBA00022679"/>
    </source>
</evidence>
<dbReference type="GO" id="GO:0000160">
    <property type="term" value="P:phosphorelay signal transduction system"/>
    <property type="evidence" value="ECO:0007669"/>
    <property type="project" value="UniProtKB-KW"/>
</dbReference>
<dbReference type="Pfam" id="PF13796">
    <property type="entry name" value="Sensor"/>
    <property type="match status" value="1"/>
</dbReference>
<feature type="transmembrane region" description="Helical" evidence="7">
    <location>
        <begin position="191"/>
        <end position="212"/>
    </location>
</feature>
<dbReference type="InterPro" id="IPR025828">
    <property type="entry name" value="Put_sensor_dom"/>
</dbReference>
<sequence>MHDIPRAVPQDGPPATPRARTTAFLRAPLSRRAWTETAYCLLAFPPGLVGGVLLTVLLALGAGLTVSLVGAVVGVLVLTGCLGLARGLGAVHRALASGLLGERLPRPAPPRPGSGAVGRIDARLRDGAGWRAVAYVLVKLPVSALGMYAVLWWVTGLINLTAPLRWGVFGQNTSGDGDGMPVLTPLPAGGLAVHGFTGTFGALALGLALLLLAPWPTRLVVEADRWLLRALLGPGRLAERVRDLEATRALAVDDSVALLRRVERDLHDGAQVRLVAVAMCLDMIRERLDAATPRPRGPEDPPPSEREPENPPPPGQEPENPPPPGQEPGTPSPPGQEPGTPSPPGQEPGTPSPPPLDLVRLRDLVDTAHHNATRALTELRDLARGIHPPALDEGLPDALATLAARSALPVGLSTDIPRRPTPAIETIAYFCAAELLTNVIKHSGAGAAAISVAEEDDGVLRLRVGDDGRGGARVGAGSGLTGLVQRVRTVDGRLLVDSPEGGPTTVVVELPLHA</sequence>
<dbReference type="EMBL" id="WPNZ01000015">
    <property type="protein sequence ID" value="MVO88157.1"/>
    <property type="molecule type" value="Genomic_DNA"/>
</dbReference>
<dbReference type="InterPro" id="IPR036890">
    <property type="entry name" value="HATPase_C_sf"/>
</dbReference>
<feature type="region of interest" description="Disordered" evidence="6">
    <location>
        <begin position="289"/>
        <end position="358"/>
    </location>
</feature>
<evidence type="ECO:0000256" key="4">
    <source>
        <dbReference type="ARBA" id="ARBA00022777"/>
    </source>
</evidence>
<feature type="transmembrane region" description="Helical" evidence="7">
    <location>
        <begin position="66"/>
        <end position="85"/>
    </location>
</feature>
<dbReference type="RefSeq" id="WP_157167643.1">
    <property type="nucleotide sequence ID" value="NZ_WPNZ01000015.1"/>
</dbReference>
<feature type="compositionally biased region" description="Basic and acidic residues" evidence="6">
    <location>
        <begin position="296"/>
        <end position="309"/>
    </location>
</feature>
<keyword evidence="3" id="KW-0808">Transferase</keyword>
<proteinExistence type="predicted"/>
<dbReference type="PANTHER" id="PTHR24421">
    <property type="entry name" value="NITRATE/NITRITE SENSOR PROTEIN NARX-RELATED"/>
    <property type="match status" value="1"/>
</dbReference>
<dbReference type="CDD" id="cd16917">
    <property type="entry name" value="HATPase_UhpB-NarQ-NarX-like"/>
    <property type="match status" value="1"/>
</dbReference>
<keyword evidence="7" id="KW-1133">Transmembrane helix</keyword>
<dbReference type="AlphaFoldDB" id="A0A6L6X369"/>
<keyword evidence="5" id="KW-0902">Two-component regulatory system</keyword>
<evidence type="ECO:0000313" key="10">
    <source>
        <dbReference type="Proteomes" id="UP000483802"/>
    </source>
</evidence>
<organism evidence="9 10">
    <name type="scientific">Streptomyces typhae</name>
    <dbReference type="NCBI Taxonomy" id="2681492"/>
    <lineage>
        <taxon>Bacteria</taxon>
        <taxon>Bacillati</taxon>
        <taxon>Actinomycetota</taxon>
        <taxon>Actinomycetes</taxon>
        <taxon>Kitasatosporales</taxon>
        <taxon>Streptomycetaceae</taxon>
        <taxon>Streptomyces</taxon>
    </lineage>
</organism>
<evidence type="ECO:0000259" key="8">
    <source>
        <dbReference type="SMART" id="SM00387"/>
    </source>
</evidence>
<keyword evidence="7" id="KW-0812">Transmembrane</keyword>
<evidence type="ECO:0000256" key="1">
    <source>
        <dbReference type="ARBA" id="ARBA00000085"/>
    </source>
</evidence>
<gene>
    <name evidence="9" type="ORF">GPA10_26210</name>
</gene>
<dbReference type="InterPro" id="IPR050482">
    <property type="entry name" value="Sensor_HK_TwoCompSys"/>
</dbReference>
<protein>
    <recommendedName>
        <fullName evidence="2">histidine kinase</fullName>
        <ecNumber evidence="2">2.7.13.3</ecNumber>
    </recommendedName>
</protein>
<comment type="catalytic activity">
    <reaction evidence="1">
        <text>ATP + protein L-histidine = ADP + protein N-phospho-L-histidine.</text>
        <dbReference type="EC" id="2.7.13.3"/>
    </reaction>
</comment>
<dbReference type="Proteomes" id="UP000483802">
    <property type="component" value="Unassembled WGS sequence"/>
</dbReference>
<evidence type="ECO:0000256" key="2">
    <source>
        <dbReference type="ARBA" id="ARBA00012438"/>
    </source>
</evidence>
<reference evidence="9 10" key="1">
    <citation type="submission" date="2019-11" db="EMBL/GenBank/DDBJ databases">
        <title>Streptomyces typhae sp. nov., a novel endophytic actinomycete isolated from the root of cattail pollen (Typha angustifolia L.).</title>
        <authorList>
            <person name="Peng C."/>
        </authorList>
    </citation>
    <scope>NUCLEOTIDE SEQUENCE [LARGE SCALE GENOMIC DNA]</scope>
    <source>
        <strain evidence="10">p1417</strain>
    </source>
</reference>
<dbReference type="Pfam" id="PF02518">
    <property type="entry name" value="HATPase_c"/>
    <property type="match status" value="1"/>
</dbReference>
<evidence type="ECO:0000256" key="7">
    <source>
        <dbReference type="SAM" id="Phobius"/>
    </source>
</evidence>